<keyword evidence="3" id="KW-1185">Reference proteome</keyword>
<dbReference type="AlphaFoldDB" id="A0A387BSF0"/>
<reference evidence="2 3" key="1">
    <citation type="submission" date="2018-09" db="EMBL/GenBank/DDBJ databases">
        <title>Genome sequencing of strain 2DFW10M-5.</title>
        <authorList>
            <person name="Heo J."/>
            <person name="Kim S.-J."/>
            <person name="Kwon S.-W."/>
        </authorList>
    </citation>
    <scope>NUCLEOTIDE SEQUENCE [LARGE SCALE GENOMIC DNA]</scope>
    <source>
        <strain evidence="2 3">2DFW10M-5</strain>
    </source>
</reference>
<dbReference type="RefSeq" id="WP_120789389.1">
    <property type="nucleotide sequence ID" value="NZ_CP032624.1"/>
</dbReference>
<feature type="domain" description="Amidohydrolase 3" evidence="1">
    <location>
        <begin position="381"/>
        <end position="498"/>
    </location>
</feature>
<dbReference type="PANTHER" id="PTHR11647">
    <property type="entry name" value="HYDRANTOINASE/DIHYDROPYRIMIDINASE FAMILY MEMBER"/>
    <property type="match status" value="1"/>
</dbReference>
<dbReference type="OrthoDB" id="9763537at2"/>
<name>A0A387BSF0_9MICO</name>
<evidence type="ECO:0000259" key="1">
    <source>
        <dbReference type="Pfam" id="PF07969"/>
    </source>
</evidence>
<dbReference type="InterPro" id="IPR023100">
    <property type="entry name" value="D-aminoacylase_insert_dom_sf"/>
</dbReference>
<protein>
    <submittedName>
        <fullName evidence="2">D-aminoacylase</fullName>
    </submittedName>
</protein>
<evidence type="ECO:0000313" key="3">
    <source>
        <dbReference type="Proteomes" id="UP000275069"/>
    </source>
</evidence>
<gene>
    <name evidence="2" type="ORF">D7I44_10130</name>
</gene>
<evidence type="ECO:0000313" key="2">
    <source>
        <dbReference type="EMBL" id="AYG03857.1"/>
    </source>
</evidence>
<dbReference type="GO" id="GO:0016812">
    <property type="term" value="F:hydrolase activity, acting on carbon-nitrogen (but not peptide) bonds, in cyclic amides"/>
    <property type="evidence" value="ECO:0007669"/>
    <property type="project" value="TreeGrafter"/>
</dbReference>
<dbReference type="SUPFAM" id="SSF51338">
    <property type="entry name" value="Composite domain of metallo-dependent hydrolases"/>
    <property type="match status" value="1"/>
</dbReference>
<dbReference type="GO" id="GO:0016811">
    <property type="term" value="F:hydrolase activity, acting on carbon-nitrogen (but not peptide) bonds, in linear amides"/>
    <property type="evidence" value="ECO:0007669"/>
    <property type="project" value="InterPro"/>
</dbReference>
<accession>A0A387BSF0</accession>
<dbReference type="InterPro" id="IPR013108">
    <property type="entry name" value="Amidohydro_3"/>
</dbReference>
<dbReference type="Pfam" id="PF07969">
    <property type="entry name" value="Amidohydro_3"/>
    <property type="match status" value="1"/>
</dbReference>
<organism evidence="2 3">
    <name type="scientific">Gryllotalpicola protaetiae</name>
    <dbReference type="NCBI Taxonomy" id="2419771"/>
    <lineage>
        <taxon>Bacteria</taxon>
        <taxon>Bacillati</taxon>
        <taxon>Actinomycetota</taxon>
        <taxon>Actinomycetes</taxon>
        <taxon>Micrococcales</taxon>
        <taxon>Microbacteriaceae</taxon>
        <taxon>Gryllotalpicola</taxon>
    </lineage>
</organism>
<dbReference type="EMBL" id="CP032624">
    <property type="protein sequence ID" value="AYG03857.1"/>
    <property type="molecule type" value="Genomic_DNA"/>
</dbReference>
<dbReference type="KEGG" id="gry:D7I44_10130"/>
<dbReference type="Gene3D" id="3.20.20.140">
    <property type="entry name" value="Metal-dependent hydrolases"/>
    <property type="match status" value="2"/>
</dbReference>
<dbReference type="GO" id="GO:0005829">
    <property type="term" value="C:cytosol"/>
    <property type="evidence" value="ECO:0007669"/>
    <property type="project" value="TreeGrafter"/>
</dbReference>
<dbReference type="InterPro" id="IPR050378">
    <property type="entry name" value="Metallo-dep_Hydrolases_sf"/>
</dbReference>
<proteinExistence type="predicted"/>
<dbReference type="InterPro" id="IPR032466">
    <property type="entry name" value="Metal_Hydrolase"/>
</dbReference>
<sequence length="526" mass="54748">MPAFDLILSGGRVVDGSGAEPLRADVGIGADRITAVGDLAGADAAERLDVTGLLVFPGFIDVHAHVDAVLPEPRVQQALLRQGVTSVIIGQDGISFAPTGTRGLRHAERYFAAVNGRVGGEGYGVAERLRSLAGGSAVNVGQLVPAGTVRADVIGLDDRPATPAELARMVGVVEQALAEGALGLSTGLDYVPGGFAGIDELVALADPVGAAAGALVSHLRGYASERIADAIGELALIAERSGANGHISHLTARFALVEPLLDAAAERGTVLSFDSYPYLRGATILAMIALPPELQAGGPGATVARLGQASVRHELRMRWFPANPRLFTVRLAYIASHDFAWAEGMPLTEAARAHGADLADFVCELLVASDLAVGCVVDNGADRDECDVRALLRRPEQLASSDAIYLGSHPHPRGWGAFARLLGRHVRELGDWTWGEAAWHLAGHAAQRFGLADRGSVTQGTMADLAVVDPAVVADVADYGAPVRPAVGVPHVLVAGRFALRDGEVTAERPGRPLLRGFARIVKEGG</sequence>
<dbReference type="SUPFAM" id="SSF51556">
    <property type="entry name" value="Metallo-dependent hydrolases"/>
    <property type="match status" value="1"/>
</dbReference>
<dbReference type="Gene3D" id="2.30.40.10">
    <property type="entry name" value="Urease, subunit C, domain 1"/>
    <property type="match status" value="2"/>
</dbReference>
<dbReference type="Gene3D" id="3.30.1490.130">
    <property type="entry name" value="D-aminoacylase. Domain 3"/>
    <property type="match status" value="1"/>
</dbReference>
<dbReference type="PANTHER" id="PTHR11647:SF1">
    <property type="entry name" value="COLLAPSIN RESPONSE MEDIATOR PROTEIN"/>
    <property type="match status" value="1"/>
</dbReference>
<dbReference type="InterPro" id="IPR011059">
    <property type="entry name" value="Metal-dep_hydrolase_composite"/>
</dbReference>
<dbReference type="Proteomes" id="UP000275069">
    <property type="component" value="Chromosome"/>
</dbReference>